<dbReference type="Proteomes" id="UP000095287">
    <property type="component" value="Unplaced"/>
</dbReference>
<evidence type="ECO:0000313" key="1">
    <source>
        <dbReference type="Proteomes" id="UP000095287"/>
    </source>
</evidence>
<evidence type="ECO:0000313" key="2">
    <source>
        <dbReference type="WBParaSite" id="L893_g22369.t1"/>
    </source>
</evidence>
<reference evidence="2" key="1">
    <citation type="submission" date="2016-11" db="UniProtKB">
        <authorList>
            <consortium name="WormBaseParasite"/>
        </authorList>
    </citation>
    <scope>IDENTIFICATION</scope>
</reference>
<accession>A0A1I7Z3Y4</accession>
<organism evidence="1 2">
    <name type="scientific">Steinernema glaseri</name>
    <dbReference type="NCBI Taxonomy" id="37863"/>
    <lineage>
        <taxon>Eukaryota</taxon>
        <taxon>Metazoa</taxon>
        <taxon>Ecdysozoa</taxon>
        <taxon>Nematoda</taxon>
        <taxon>Chromadorea</taxon>
        <taxon>Rhabditida</taxon>
        <taxon>Tylenchina</taxon>
        <taxon>Panagrolaimomorpha</taxon>
        <taxon>Strongyloidoidea</taxon>
        <taxon>Steinernematidae</taxon>
        <taxon>Steinernema</taxon>
    </lineage>
</organism>
<dbReference type="WBParaSite" id="L893_g22369.t1">
    <property type="protein sequence ID" value="L893_g22369.t1"/>
    <property type="gene ID" value="L893_g22369"/>
</dbReference>
<proteinExistence type="predicted"/>
<dbReference type="AlphaFoldDB" id="A0A1I7Z3Y4"/>
<name>A0A1I7Z3Y4_9BILA</name>
<keyword evidence="1" id="KW-1185">Reference proteome</keyword>
<sequence length="391" mass="43237">MKSQNIIVDSDVMKVVFNATSEAKLIHMCRTYNDAMACLREKTSTCSDDYLLARLAEIGRLLSFLCSPFSLSNQRTLLKISPCMREALQTPIRVEKCANRSFTSKLDLCREKCERDNAGCHSKVQMSELAVCSVVSIEKKCGSEAANFYTQLHSTMINGEYPIQCDYGKNEAQSASSKTGPTPTEKVIVKVRPRMETRIFRSSRVTPDFNAYGVSSLEEPSKNQFAKFPSLESLNKTPEAQATTVESPKYVPWYFNNSSNQDVSHASNDEPLDIKISFATTTTSQPEKDTEITLDLPSSTEAAMSAPALNSIEPTLNSLAQNGRQVVQVLVENLDRLMEKGSENNISSSQMTIKSENNVVPKQALNQLFSAIYSLSQSVMHNLGTNSSSPL</sequence>
<protein>
    <submittedName>
        <fullName evidence="2">CPG4 domain-containing protein</fullName>
    </submittedName>
</protein>